<feature type="domain" description="FecR protein" evidence="2">
    <location>
        <begin position="111"/>
        <end position="203"/>
    </location>
</feature>
<dbReference type="InterPro" id="IPR006860">
    <property type="entry name" value="FecR"/>
</dbReference>
<name>A0A317EFC9_9PROT</name>
<feature type="domain" description="Protein FecR C-terminal" evidence="4">
    <location>
        <begin position="249"/>
        <end position="308"/>
    </location>
</feature>
<dbReference type="PIRSF" id="PIRSF018266">
    <property type="entry name" value="FecR"/>
    <property type="match status" value="1"/>
</dbReference>
<reference evidence="5 6" key="1">
    <citation type="submission" date="2018-05" db="EMBL/GenBank/DDBJ databases">
        <title>Zavarzinia sp. HR-AS.</title>
        <authorList>
            <person name="Lee Y."/>
            <person name="Jeon C.O."/>
        </authorList>
    </citation>
    <scope>NUCLEOTIDE SEQUENCE [LARGE SCALE GENOMIC DNA]</scope>
    <source>
        <strain evidence="5 6">HR-AS</strain>
    </source>
</reference>
<dbReference type="OrthoDB" id="1098280at2"/>
<protein>
    <submittedName>
        <fullName evidence="5">Iron dicitrate transport regulator FecR</fullName>
    </submittedName>
</protein>
<dbReference type="Gene3D" id="2.60.120.1440">
    <property type="match status" value="1"/>
</dbReference>
<evidence type="ECO:0000259" key="2">
    <source>
        <dbReference type="Pfam" id="PF04773"/>
    </source>
</evidence>
<dbReference type="Pfam" id="PF16220">
    <property type="entry name" value="DUF4880"/>
    <property type="match status" value="1"/>
</dbReference>
<dbReference type="InterPro" id="IPR032623">
    <property type="entry name" value="FecR_N"/>
</dbReference>
<dbReference type="GO" id="GO:0016989">
    <property type="term" value="F:sigma factor antagonist activity"/>
    <property type="evidence" value="ECO:0007669"/>
    <property type="project" value="TreeGrafter"/>
</dbReference>
<dbReference type="AlphaFoldDB" id="A0A317EFC9"/>
<dbReference type="RefSeq" id="WP_109901475.1">
    <property type="nucleotide sequence ID" value="NZ_QGLE01000001.1"/>
</dbReference>
<dbReference type="Gene3D" id="3.55.50.30">
    <property type="match status" value="1"/>
</dbReference>
<keyword evidence="6" id="KW-1185">Reference proteome</keyword>
<dbReference type="InterPro" id="IPR032508">
    <property type="entry name" value="FecR_C"/>
</dbReference>
<organism evidence="5 6">
    <name type="scientific">Zavarzinia aquatilis</name>
    <dbReference type="NCBI Taxonomy" id="2211142"/>
    <lineage>
        <taxon>Bacteria</taxon>
        <taxon>Pseudomonadati</taxon>
        <taxon>Pseudomonadota</taxon>
        <taxon>Alphaproteobacteria</taxon>
        <taxon>Rhodospirillales</taxon>
        <taxon>Zavarziniaceae</taxon>
        <taxon>Zavarzinia</taxon>
    </lineage>
</organism>
<keyword evidence="1" id="KW-0472">Membrane</keyword>
<gene>
    <name evidence="5" type="ORF">DKG74_00310</name>
</gene>
<evidence type="ECO:0000313" key="6">
    <source>
        <dbReference type="Proteomes" id="UP000245461"/>
    </source>
</evidence>
<evidence type="ECO:0000313" key="5">
    <source>
        <dbReference type="EMBL" id="PWR25461.1"/>
    </source>
</evidence>
<dbReference type="PANTHER" id="PTHR30273:SF2">
    <property type="entry name" value="PROTEIN FECR"/>
    <property type="match status" value="1"/>
</dbReference>
<dbReference type="Proteomes" id="UP000245461">
    <property type="component" value="Unassembled WGS sequence"/>
</dbReference>
<evidence type="ECO:0000259" key="3">
    <source>
        <dbReference type="Pfam" id="PF16220"/>
    </source>
</evidence>
<comment type="caution">
    <text evidence="5">The sequence shown here is derived from an EMBL/GenBank/DDBJ whole genome shotgun (WGS) entry which is preliminary data.</text>
</comment>
<sequence>MDRNDLPDSLIEAASRWHIRLRDDGGSESQRAAFAAWLKSDPRHAAAFDEAGEVFALLEAPAKLVAAERRIPARRPARRGAIAAAAGLGLALSLCLVAVVGAPWLDDWRSDFVTATGEQRVLDLADGSHVAMNTDTALALDLSADTRALHLFRGEAWFDIAKDAARPFVVTTPQGRIEVTGTRFDVLIENGATIVSLDEGQVRLRPASAPATTQVTLAPGQQARIEDGRAEATTSFDDTAVSAWRRGQMVFFDAPLSSVVDQLNRYHPGRIVIANGDLSSLRISGVFGTADPDKVLEIMAHTLPVRVSRITPYLVILR</sequence>
<evidence type="ECO:0000256" key="1">
    <source>
        <dbReference type="SAM" id="Phobius"/>
    </source>
</evidence>
<evidence type="ECO:0000259" key="4">
    <source>
        <dbReference type="Pfam" id="PF16344"/>
    </source>
</evidence>
<accession>A0A317EFC9</accession>
<keyword evidence="1" id="KW-1133">Transmembrane helix</keyword>
<dbReference type="EMBL" id="QGLE01000001">
    <property type="protein sequence ID" value="PWR25461.1"/>
    <property type="molecule type" value="Genomic_DNA"/>
</dbReference>
<keyword evidence="1" id="KW-0812">Transmembrane</keyword>
<feature type="transmembrane region" description="Helical" evidence="1">
    <location>
        <begin position="80"/>
        <end position="105"/>
    </location>
</feature>
<dbReference type="InterPro" id="IPR012373">
    <property type="entry name" value="Ferrdict_sens_TM"/>
</dbReference>
<feature type="domain" description="FecR N-terminal" evidence="3">
    <location>
        <begin position="12"/>
        <end position="51"/>
    </location>
</feature>
<proteinExistence type="predicted"/>
<dbReference type="PANTHER" id="PTHR30273">
    <property type="entry name" value="PERIPLASMIC SIGNAL SENSOR AND SIGMA FACTOR ACTIVATOR FECR-RELATED"/>
    <property type="match status" value="1"/>
</dbReference>
<dbReference type="Pfam" id="PF16344">
    <property type="entry name" value="FecR_C"/>
    <property type="match status" value="1"/>
</dbReference>
<dbReference type="Pfam" id="PF04773">
    <property type="entry name" value="FecR"/>
    <property type="match status" value="1"/>
</dbReference>